<evidence type="ECO:0000313" key="2">
    <source>
        <dbReference type="EMBL" id="KNE62908.1"/>
    </source>
</evidence>
<reference evidence="2 3" key="1">
    <citation type="submission" date="2009-11" db="EMBL/GenBank/DDBJ databases">
        <title>Annotation of Allomyces macrogynus ATCC 38327.</title>
        <authorList>
            <consortium name="The Broad Institute Genome Sequencing Platform"/>
            <person name="Russ C."/>
            <person name="Cuomo C."/>
            <person name="Burger G."/>
            <person name="Gray M.W."/>
            <person name="Holland P.W.H."/>
            <person name="King N."/>
            <person name="Lang F.B.F."/>
            <person name="Roger A.J."/>
            <person name="Ruiz-Trillo I."/>
            <person name="Young S.K."/>
            <person name="Zeng Q."/>
            <person name="Gargeya S."/>
            <person name="Fitzgerald M."/>
            <person name="Haas B."/>
            <person name="Abouelleil A."/>
            <person name="Alvarado L."/>
            <person name="Arachchi H.M."/>
            <person name="Berlin A."/>
            <person name="Chapman S.B."/>
            <person name="Gearin G."/>
            <person name="Goldberg J."/>
            <person name="Griggs A."/>
            <person name="Gujja S."/>
            <person name="Hansen M."/>
            <person name="Heiman D."/>
            <person name="Howarth C."/>
            <person name="Larimer J."/>
            <person name="Lui A."/>
            <person name="MacDonald P.J.P."/>
            <person name="McCowen C."/>
            <person name="Montmayeur A."/>
            <person name="Murphy C."/>
            <person name="Neiman D."/>
            <person name="Pearson M."/>
            <person name="Priest M."/>
            <person name="Roberts A."/>
            <person name="Saif S."/>
            <person name="Shea T."/>
            <person name="Sisk P."/>
            <person name="Stolte C."/>
            <person name="Sykes S."/>
            <person name="Wortman J."/>
            <person name="Nusbaum C."/>
            <person name="Birren B."/>
        </authorList>
    </citation>
    <scope>NUCLEOTIDE SEQUENCE [LARGE SCALE GENOMIC DNA]</scope>
    <source>
        <strain evidence="2 3">ATCC 38327</strain>
    </source>
</reference>
<evidence type="ECO:0000256" key="1">
    <source>
        <dbReference type="SAM" id="MobiDB-lite"/>
    </source>
</evidence>
<feature type="compositionally biased region" description="Polar residues" evidence="1">
    <location>
        <begin position="242"/>
        <end position="252"/>
    </location>
</feature>
<feature type="region of interest" description="Disordered" evidence="1">
    <location>
        <begin position="1"/>
        <end position="74"/>
    </location>
</feature>
<sequence>MDPPVDEDAILHGMLDGDSPEPQPVTSILASSAARNALRKSTASMSSSKSSMRRTRSTFAGSSASLGGSNSSRNSVVSIDQSTMLVGIDDLGLQGTAAAPSGPHSGGMRYRKPLQSGNDDDVSPLPSRLARTSTRSSTNLLSDDGMAPLSSARRSSTNSTNRLASRTNLRSTSDLAAATGSPRAVGSLRRMSRDPGALGSTARLSGALGSTTRLADAPAPRRGSVGNLLSGGDSPRVPLGSRKSSIAASSTALAKARTKSSGTLLGSMTSVRGGAPAAAAAPPAPRKDAKSCMNNIDAALLDAERNFRTPLVGGNSSPGPTTLAMPQSARSSLHSALPCVGPGRTSITSSAASQRPGMLPPLPGAGEGSQQQRQQQQQPAAVASDVSPAPRRFLRITSGAPITAALLHEAATQRKDTVRSVTNRLTDPDRYPDAFKHRIEAIHQRKLSVIQHQHELDPDDKLTPADLGAALPPMDHISDRAAAVTDRLYRPAPAPSPAPPTAPPPARARPKPRNDANRGIDFFNEFARGASRIQDVPAAAAATNEQTGSKHEEAAGEGVPLAGIFGDVPLREGRIKKVTAMSMGNLTVIK</sequence>
<feature type="region of interest" description="Disordered" evidence="1">
    <location>
        <begin position="309"/>
        <end position="389"/>
    </location>
</feature>
<accession>A0A0L0SKC2</accession>
<reference evidence="3" key="2">
    <citation type="submission" date="2009-11" db="EMBL/GenBank/DDBJ databases">
        <title>The Genome Sequence of Allomyces macrogynus strain ATCC 38327.</title>
        <authorList>
            <consortium name="The Broad Institute Genome Sequencing Platform"/>
            <person name="Russ C."/>
            <person name="Cuomo C."/>
            <person name="Shea T."/>
            <person name="Young S.K."/>
            <person name="Zeng Q."/>
            <person name="Koehrsen M."/>
            <person name="Haas B."/>
            <person name="Borodovsky M."/>
            <person name="Guigo R."/>
            <person name="Alvarado L."/>
            <person name="Berlin A."/>
            <person name="Borenstein D."/>
            <person name="Chen Z."/>
            <person name="Engels R."/>
            <person name="Freedman E."/>
            <person name="Gellesch M."/>
            <person name="Goldberg J."/>
            <person name="Griggs A."/>
            <person name="Gujja S."/>
            <person name="Heiman D."/>
            <person name="Hepburn T."/>
            <person name="Howarth C."/>
            <person name="Jen D."/>
            <person name="Larson L."/>
            <person name="Lewis B."/>
            <person name="Mehta T."/>
            <person name="Park D."/>
            <person name="Pearson M."/>
            <person name="Roberts A."/>
            <person name="Saif S."/>
            <person name="Shenoy N."/>
            <person name="Sisk P."/>
            <person name="Stolte C."/>
            <person name="Sykes S."/>
            <person name="Walk T."/>
            <person name="White J."/>
            <person name="Yandava C."/>
            <person name="Burger G."/>
            <person name="Gray M.W."/>
            <person name="Holland P.W.H."/>
            <person name="King N."/>
            <person name="Lang F.B.F."/>
            <person name="Roger A.J."/>
            <person name="Ruiz-Trillo I."/>
            <person name="Lander E."/>
            <person name="Nusbaum C."/>
        </authorList>
    </citation>
    <scope>NUCLEOTIDE SEQUENCE [LARGE SCALE GENOMIC DNA]</scope>
    <source>
        <strain evidence="3">ATCC 38327</strain>
    </source>
</reference>
<dbReference type="AlphaFoldDB" id="A0A0L0SKC2"/>
<feature type="compositionally biased region" description="Low complexity" evidence="1">
    <location>
        <begin position="370"/>
        <end position="389"/>
    </location>
</feature>
<feature type="compositionally biased region" description="Low complexity" evidence="1">
    <location>
        <begin position="57"/>
        <end position="74"/>
    </location>
</feature>
<organism evidence="2 3">
    <name type="scientific">Allomyces macrogynus (strain ATCC 38327)</name>
    <name type="common">Allomyces javanicus var. macrogynus</name>
    <dbReference type="NCBI Taxonomy" id="578462"/>
    <lineage>
        <taxon>Eukaryota</taxon>
        <taxon>Fungi</taxon>
        <taxon>Fungi incertae sedis</taxon>
        <taxon>Blastocladiomycota</taxon>
        <taxon>Blastocladiomycetes</taxon>
        <taxon>Blastocladiales</taxon>
        <taxon>Blastocladiaceae</taxon>
        <taxon>Allomyces</taxon>
    </lineage>
</organism>
<feature type="compositionally biased region" description="Low complexity" evidence="1">
    <location>
        <begin position="149"/>
        <end position="168"/>
    </location>
</feature>
<gene>
    <name evidence="2" type="ORF">AMAG_08086</name>
</gene>
<feature type="region of interest" description="Disordered" evidence="1">
    <location>
        <begin position="490"/>
        <end position="519"/>
    </location>
</feature>
<dbReference type="VEuPathDB" id="FungiDB:AMAG_08086"/>
<protein>
    <submittedName>
        <fullName evidence="2">Uncharacterized protein</fullName>
    </submittedName>
</protein>
<dbReference type="Proteomes" id="UP000054350">
    <property type="component" value="Unassembled WGS sequence"/>
</dbReference>
<name>A0A0L0SKC2_ALLM3</name>
<feature type="compositionally biased region" description="Low complexity" evidence="1">
    <location>
        <begin position="127"/>
        <end position="142"/>
    </location>
</feature>
<evidence type="ECO:0000313" key="3">
    <source>
        <dbReference type="Proteomes" id="UP000054350"/>
    </source>
</evidence>
<feature type="region of interest" description="Disordered" evidence="1">
    <location>
        <begin position="96"/>
        <end position="268"/>
    </location>
</feature>
<proteinExistence type="predicted"/>
<feature type="compositionally biased region" description="Polar residues" evidence="1">
    <location>
        <begin position="259"/>
        <end position="268"/>
    </location>
</feature>
<dbReference type="EMBL" id="GG745341">
    <property type="protein sequence ID" value="KNE62908.1"/>
    <property type="molecule type" value="Genomic_DNA"/>
</dbReference>
<keyword evidence="3" id="KW-1185">Reference proteome</keyword>
<feature type="compositionally biased region" description="Polar residues" evidence="1">
    <location>
        <begin position="314"/>
        <end position="334"/>
    </location>
</feature>
<feature type="compositionally biased region" description="Polar residues" evidence="1">
    <location>
        <begin position="24"/>
        <end position="34"/>
    </location>
</feature>
<feature type="compositionally biased region" description="Low complexity" evidence="1">
    <location>
        <begin position="39"/>
        <end position="50"/>
    </location>
</feature>
<feature type="compositionally biased region" description="Pro residues" evidence="1">
    <location>
        <begin position="492"/>
        <end position="507"/>
    </location>
</feature>
<dbReference type="OrthoDB" id="5583249at2759"/>